<proteinExistence type="predicted"/>
<dbReference type="EMBL" id="JAUYVT010000012">
    <property type="protein sequence ID" value="MDP2565535.1"/>
    <property type="molecule type" value="Genomic_DNA"/>
</dbReference>
<accession>A0ABT9FFX3</accession>
<keyword evidence="3" id="KW-1185">Reference proteome</keyword>
<dbReference type="RefSeq" id="WP_305472337.1">
    <property type="nucleotide sequence ID" value="NZ_JAUYVT010000012.1"/>
</dbReference>
<reference evidence="2" key="1">
    <citation type="submission" date="2023-07" db="EMBL/GenBank/DDBJ databases">
        <title>Genome content predicts the carbon catabolic preferences of heterotrophic bacteria.</title>
        <authorList>
            <person name="Gralka M."/>
        </authorList>
    </citation>
    <scope>NUCLEOTIDE SEQUENCE</scope>
    <source>
        <strain evidence="2">4G09</strain>
    </source>
</reference>
<sequence>MKTALSLLATMLVATLTSASAVATQCNLNSQYLKADYTITNTHKNKQSSQLLTLWRNNQQVAHQSDVTTELWQHLANKQIRPIRYFNAQQRGIEYQPSEVRGVQNWSAKNQLVDNHLIKKMTLTKTQGTGCDEVKNYTYQEGENTYTLAFYSQTQLVKSFSVNNTKNQTITLLSLNNVSYNKQQVTSQFAQWDRFQTTDYADIGDNENDPFLAKMINLGFIEHSATGFYNQQGKAIQGGHHH</sequence>
<evidence type="ECO:0000313" key="2">
    <source>
        <dbReference type="EMBL" id="MDP2565535.1"/>
    </source>
</evidence>
<comment type="caution">
    <text evidence="2">The sequence shown here is derived from an EMBL/GenBank/DDBJ whole genome shotgun (WGS) entry which is preliminary data.</text>
</comment>
<protein>
    <recommendedName>
        <fullName evidence="4">Orphan protein secreted protein</fullName>
    </recommendedName>
</protein>
<feature type="signal peptide" evidence="1">
    <location>
        <begin position="1"/>
        <end position="23"/>
    </location>
</feature>
<gene>
    <name evidence="2" type="ORF">Q8W34_12895</name>
</gene>
<evidence type="ECO:0008006" key="4">
    <source>
        <dbReference type="Google" id="ProtNLM"/>
    </source>
</evidence>
<feature type="chain" id="PRO_5047059659" description="Orphan protein secreted protein" evidence="1">
    <location>
        <begin position="24"/>
        <end position="242"/>
    </location>
</feature>
<dbReference type="Proteomes" id="UP001177212">
    <property type="component" value="Unassembled WGS sequence"/>
</dbReference>
<name>A0ABT9FFX3_9GAMM</name>
<evidence type="ECO:0000313" key="3">
    <source>
        <dbReference type="Proteomes" id="UP001177212"/>
    </source>
</evidence>
<keyword evidence="1" id="KW-0732">Signal</keyword>
<organism evidence="2 3">
    <name type="scientific">Pseudoalteromonas marina</name>
    <dbReference type="NCBI Taxonomy" id="267375"/>
    <lineage>
        <taxon>Bacteria</taxon>
        <taxon>Pseudomonadati</taxon>
        <taxon>Pseudomonadota</taxon>
        <taxon>Gammaproteobacteria</taxon>
        <taxon>Alteromonadales</taxon>
        <taxon>Pseudoalteromonadaceae</taxon>
        <taxon>Pseudoalteromonas</taxon>
    </lineage>
</organism>
<evidence type="ECO:0000256" key="1">
    <source>
        <dbReference type="SAM" id="SignalP"/>
    </source>
</evidence>